<organism evidence="2 3">
    <name type="scientific">Haloferula rosea</name>
    <dbReference type="NCBI Taxonomy" id="490093"/>
    <lineage>
        <taxon>Bacteria</taxon>
        <taxon>Pseudomonadati</taxon>
        <taxon>Verrucomicrobiota</taxon>
        <taxon>Verrucomicrobiia</taxon>
        <taxon>Verrucomicrobiales</taxon>
        <taxon>Verrucomicrobiaceae</taxon>
        <taxon>Haloferula</taxon>
    </lineage>
</organism>
<evidence type="ECO:0000313" key="3">
    <source>
        <dbReference type="Proteomes" id="UP000658278"/>
    </source>
</evidence>
<dbReference type="Proteomes" id="UP000658278">
    <property type="component" value="Unassembled WGS sequence"/>
</dbReference>
<comment type="caution">
    <text evidence="2">The sequence shown here is derived from an EMBL/GenBank/DDBJ whole genome shotgun (WGS) entry which is preliminary data.</text>
</comment>
<sequence>MAKFPRFLIPGLALQLLASCGSSGPVEVPDEGTPQQVARVKSGEMFDDDSEKILGRYGAMNPVLAGQSGGTAAEASTVNQQFNQGYNKKAFEGKSYERKAFWGQKDYSKQVFQGDSGNKNFNKGAREGSQWASEGALVSGESGRSFDKGRDFGGSAREGSQRRLDRPSDAEVDVRRAVYKQPEVEDVQRKRALTVDDTRSLLGR</sequence>
<dbReference type="RefSeq" id="WP_200276671.1">
    <property type="nucleotide sequence ID" value="NZ_JAENII010000002.1"/>
</dbReference>
<feature type="compositionally biased region" description="Basic and acidic residues" evidence="1">
    <location>
        <begin position="159"/>
        <end position="187"/>
    </location>
</feature>
<proteinExistence type="predicted"/>
<dbReference type="PROSITE" id="PS51257">
    <property type="entry name" value="PROKAR_LIPOPROTEIN"/>
    <property type="match status" value="1"/>
</dbReference>
<feature type="compositionally biased region" description="Polar residues" evidence="1">
    <location>
        <begin position="112"/>
        <end position="121"/>
    </location>
</feature>
<protein>
    <recommendedName>
        <fullName evidence="4">Lipoprotein</fullName>
    </recommendedName>
</protein>
<accession>A0A934VEQ9</accession>
<dbReference type="AlphaFoldDB" id="A0A934VEQ9"/>
<dbReference type="EMBL" id="JAENII010000002">
    <property type="protein sequence ID" value="MBK1826187.1"/>
    <property type="molecule type" value="Genomic_DNA"/>
</dbReference>
<keyword evidence="3" id="KW-1185">Reference proteome</keyword>
<reference evidence="2" key="1">
    <citation type="submission" date="2021-01" db="EMBL/GenBank/DDBJ databases">
        <title>Modified the classification status of verrucomicrobia.</title>
        <authorList>
            <person name="Feng X."/>
        </authorList>
    </citation>
    <scope>NUCLEOTIDE SEQUENCE</scope>
    <source>
        <strain evidence="2">KCTC 22201</strain>
    </source>
</reference>
<feature type="region of interest" description="Disordered" evidence="1">
    <location>
        <begin position="112"/>
        <end position="187"/>
    </location>
</feature>
<name>A0A934VEQ9_9BACT</name>
<gene>
    <name evidence="2" type="ORF">JIN81_04095</name>
</gene>
<evidence type="ECO:0008006" key="4">
    <source>
        <dbReference type="Google" id="ProtNLM"/>
    </source>
</evidence>
<evidence type="ECO:0000313" key="2">
    <source>
        <dbReference type="EMBL" id="MBK1826187.1"/>
    </source>
</evidence>
<evidence type="ECO:0000256" key="1">
    <source>
        <dbReference type="SAM" id="MobiDB-lite"/>
    </source>
</evidence>